<sequence>MTGKLKQTHFEPSTFLWFGQYWEYGLPIYACASKSNLDELERVQLNAARIISGLRPSCPNDIVLFAPFVMQIYLC</sequence>
<dbReference type="EMBL" id="BMAU01021309">
    <property type="protein sequence ID" value="GFY12110.1"/>
    <property type="molecule type" value="Genomic_DNA"/>
</dbReference>
<name>A0A8X6VML2_TRICX</name>
<dbReference type="AlphaFoldDB" id="A0A8X6VML2"/>
<reference evidence="1" key="1">
    <citation type="submission" date="2020-08" db="EMBL/GenBank/DDBJ databases">
        <title>Multicomponent nature underlies the extraordinary mechanical properties of spider dragline silk.</title>
        <authorList>
            <person name="Kono N."/>
            <person name="Nakamura H."/>
            <person name="Mori M."/>
            <person name="Yoshida Y."/>
            <person name="Ohtoshi R."/>
            <person name="Malay A.D."/>
            <person name="Moran D.A.P."/>
            <person name="Tomita M."/>
            <person name="Numata K."/>
            <person name="Arakawa K."/>
        </authorList>
    </citation>
    <scope>NUCLEOTIDE SEQUENCE</scope>
</reference>
<keyword evidence="2" id="KW-1185">Reference proteome</keyword>
<dbReference type="Proteomes" id="UP000887159">
    <property type="component" value="Unassembled WGS sequence"/>
</dbReference>
<evidence type="ECO:0000313" key="1">
    <source>
        <dbReference type="EMBL" id="GFY12110.1"/>
    </source>
</evidence>
<comment type="caution">
    <text evidence="1">The sequence shown here is derived from an EMBL/GenBank/DDBJ whole genome shotgun (WGS) entry which is preliminary data.</text>
</comment>
<organism evidence="1 2">
    <name type="scientific">Trichonephila clavipes</name>
    <name type="common">Golden silk orbweaver</name>
    <name type="synonym">Nephila clavipes</name>
    <dbReference type="NCBI Taxonomy" id="2585209"/>
    <lineage>
        <taxon>Eukaryota</taxon>
        <taxon>Metazoa</taxon>
        <taxon>Ecdysozoa</taxon>
        <taxon>Arthropoda</taxon>
        <taxon>Chelicerata</taxon>
        <taxon>Arachnida</taxon>
        <taxon>Araneae</taxon>
        <taxon>Araneomorphae</taxon>
        <taxon>Entelegynae</taxon>
        <taxon>Araneoidea</taxon>
        <taxon>Nephilidae</taxon>
        <taxon>Trichonephila</taxon>
    </lineage>
</organism>
<evidence type="ECO:0000313" key="2">
    <source>
        <dbReference type="Proteomes" id="UP000887159"/>
    </source>
</evidence>
<accession>A0A8X6VML2</accession>
<gene>
    <name evidence="1" type="ORF">TNCV_4976101</name>
</gene>
<proteinExistence type="predicted"/>
<protein>
    <submittedName>
        <fullName evidence="1">Uncharacterized protein</fullName>
    </submittedName>
</protein>